<accession>A0A7S8C6G0</accession>
<dbReference type="InterPro" id="IPR012340">
    <property type="entry name" value="NA-bd_OB-fold"/>
</dbReference>
<keyword evidence="2 3" id="KW-0694">RNA-binding</keyword>
<dbReference type="PANTHER" id="PTHR11586:SF37">
    <property type="entry name" value="TRNA-BINDING DOMAIN-CONTAINING PROTEIN"/>
    <property type="match status" value="1"/>
</dbReference>
<dbReference type="AlphaFoldDB" id="A0A7S8C6G0"/>
<dbReference type="NCBIfam" id="NF007495">
    <property type="entry name" value="PRK10089.1-4"/>
    <property type="match status" value="1"/>
</dbReference>
<dbReference type="Gene3D" id="2.40.50.140">
    <property type="entry name" value="Nucleic acid-binding proteins"/>
    <property type="match status" value="1"/>
</dbReference>
<dbReference type="RefSeq" id="WP_213161643.1">
    <property type="nucleotide sequence ID" value="NZ_CP058214.1"/>
</dbReference>
<evidence type="ECO:0000256" key="2">
    <source>
        <dbReference type="ARBA" id="ARBA00022884"/>
    </source>
</evidence>
<dbReference type="SUPFAM" id="SSF50249">
    <property type="entry name" value="Nucleic acid-binding proteins"/>
    <property type="match status" value="1"/>
</dbReference>
<dbReference type="CDD" id="cd02798">
    <property type="entry name" value="tRNA_bind_CsaA"/>
    <property type="match status" value="1"/>
</dbReference>
<proteinExistence type="predicted"/>
<organism evidence="5 6">
    <name type="scientific">Kaustia mangrovi</name>
    <dbReference type="NCBI Taxonomy" id="2593653"/>
    <lineage>
        <taxon>Bacteria</taxon>
        <taxon>Pseudomonadati</taxon>
        <taxon>Pseudomonadota</taxon>
        <taxon>Alphaproteobacteria</taxon>
        <taxon>Hyphomicrobiales</taxon>
        <taxon>Parvibaculaceae</taxon>
        <taxon>Kaustia</taxon>
    </lineage>
</organism>
<dbReference type="NCBIfam" id="TIGR02222">
    <property type="entry name" value="chap_CsaA"/>
    <property type="match status" value="1"/>
</dbReference>
<sequence length="117" mass="12968">MSAQETPQIAFDDFLKVDIRIGTIVEAEDYPEARKPAYKLKIDFGPDIGVKKSSAQITHHYTRQELVGRQVAAVVNFPPRQIGKFMSEVLTLGFPDGNDQVVLVGVDRPVPNGGRLF</sequence>
<evidence type="ECO:0000256" key="1">
    <source>
        <dbReference type="ARBA" id="ARBA00022555"/>
    </source>
</evidence>
<name>A0A7S8C6G0_9HYPH</name>
<dbReference type="EMBL" id="CP058214">
    <property type="protein sequence ID" value="QPC44275.1"/>
    <property type="molecule type" value="Genomic_DNA"/>
</dbReference>
<gene>
    <name evidence="5" type="ORF">HW532_17180</name>
</gene>
<dbReference type="KEGG" id="kmn:HW532_17180"/>
<dbReference type="GO" id="GO:0000049">
    <property type="term" value="F:tRNA binding"/>
    <property type="evidence" value="ECO:0007669"/>
    <property type="project" value="UniProtKB-UniRule"/>
</dbReference>
<evidence type="ECO:0000313" key="5">
    <source>
        <dbReference type="EMBL" id="QPC44275.1"/>
    </source>
</evidence>
<evidence type="ECO:0000256" key="3">
    <source>
        <dbReference type="PROSITE-ProRule" id="PRU00209"/>
    </source>
</evidence>
<dbReference type="PANTHER" id="PTHR11586">
    <property type="entry name" value="TRNA-AMINOACYLATION COFACTOR ARC1 FAMILY MEMBER"/>
    <property type="match status" value="1"/>
</dbReference>
<keyword evidence="1 3" id="KW-0820">tRNA-binding</keyword>
<keyword evidence="6" id="KW-1185">Reference proteome</keyword>
<dbReference type="Proteomes" id="UP000593594">
    <property type="component" value="Chromosome"/>
</dbReference>
<reference evidence="5 6" key="1">
    <citation type="submission" date="2020-06" db="EMBL/GenBank/DDBJ databases">
        <title>Genome sequence of 2 isolates from Red Sea Mangroves.</title>
        <authorList>
            <person name="Sefrji F."/>
            <person name="Michoud G."/>
            <person name="Merlino G."/>
            <person name="Daffonchio D."/>
        </authorList>
    </citation>
    <scope>NUCLEOTIDE SEQUENCE [LARGE SCALE GENOMIC DNA]</scope>
    <source>
        <strain evidence="5 6">R1DC25</strain>
    </source>
</reference>
<dbReference type="InterPro" id="IPR002547">
    <property type="entry name" value="tRNA-bd_dom"/>
</dbReference>
<feature type="domain" description="TRNA-binding" evidence="4">
    <location>
        <begin position="13"/>
        <end position="117"/>
    </location>
</feature>
<dbReference type="Pfam" id="PF01588">
    <property type="entry name" value="tRNA_bind"/>
    <property type="match status" value="1"/>
</dbReference>
<dbReference type="FunFam" id="2.40.50.140:FF:000165">
    <property type="entry name" value="Chaperone CsaA"/>
    <property type="match status" value="1"/>
</dbReference>
<protein>
    <submittedName>
        <fullName evidence="5">tRNA-binding protein</fullName>
    </submittedName>
</protein>
<evidence type="ECO:0000259" key="4">
    <source>
        <dbReference type="PROSITE" id="PS50886"/>
    </source>
</evidence>
<dbReference type="InterPro" id="IPR008231">
    <property type="entry name" value="CsaA"/>
</dbReference>
<dbReference type="InterPro" id="IPR051270">
    <property type="entry name" value="Tyrosine-tRNA_ligase_regulator"/>
</dbReference>
<evidence type="ECO:0000313" key="6">
    <source>
        <dbReference type="Proteomes" id="UP000593594"/>
    </source>
</evidence>
<dbReference type="NCBIfam" id="NF007494">
    <property type="entry name" value="PRK10089.1-3"/>
    <property type="match status" value="1"/>
</dbReference>
<dbReference type="PROSITE" id="PS50886">
    <property type="entry name" value="TRBD"/>
    <property type="match status" value="1"/>
</dbReference>